<dbReference type="PANTHER" id="PTHR48081">
    <property type="entry name" value="AB HYDROLASE SUPERFAMILY PROTEIN C4A8.06C"/>
    <property type="match status" value="1"/>
</dbReference>
<evidence type="ECO:0000313" key="4">
    <source>
        <dbReference type="Proteomes" id="UP001201262"/>
    </source>
</evidence>
<dbReference type="InterPro" id="IPR029058">
    <property type="entry name" value="AB_hydrolase_fold"/>
</dbReference>
<gene>
    <name evidence="3" type="ORF">BGW36DRAFT_350222</name>
</gene>
<name>A0AAD4KFF6_9EURO</name>
<dbReference type="SUPFAM" id="SSF53474">
    <property type="entry name" value="alpha/beta-Hydrolases"/>
    <property type="match status" value="1"/>
</dbReference>
<accession>A0AAD4KFF6</accession>
<dbReference type="InterPro" id="IPR050300">
    <property type="entry name" value="GDXG_lipolytic_enzyme"/>
</dbReference>
<evidence type="ECO:0000313" key="3">
    <source>
        <dbReference type="EMBL" id="KAH8690720.1"/>
    </source>
</evidence>
<comment type="caution">
    <text evidence="3">The sequence shown here is derived from an EMBL/GenBank/DDBJ whole genome shotgun (WGS) entry which is preliminary data.</text>
</comment>
<dbReference type="AlphaFoldDB" id="A0AAD4KFF6"/>
<dbReference type="GeneID" id="70243602"/>
<sequence length="353" mass="39276">MCDFSKYGIPSEEWVRLAATLPPPPTDLTIEQLKEVTNGARETAAEAGMKELSSKVLLQDYSIPTRDGQQLEARVYRPSARPRNETLPIYLHLHGGGFLFGTIKTEDVTCSKLAINAETVVLNVNYRHTPEHPYPTAWNDTEDALVWLCKNSSLFHGNLDKLVIGGVSAGGMLSTSVVQSALRSELELSPKPRILGQVLMIPVLVYEAFWESQIKQIKEPSLSSYQQNAEAPLLSVKTINFFNKLLKVENPDPNDRRFSPGLLTAEEAKYLPPTTFGLAGYDPLRDDGFLYAKLLTENGVPTNINVFKGVPHGFRRFDNSLSASKDYDRIMEEGIKWALTNPAATGQFVVNEY</sequence>
<protein>
    <submittedName>
        <fullName evidence="3">Lipase</fullName>
    </submittedName>
</protein>
<dbReference type="Proteomes" id="UP001201262">
    <property type="component" value="Unassembled WGS sequence"/>
</dbReference>
<feature type="domain" description="Alpha/beta hydrolase fold-3" evidence="2">
    <location>
        <begin position="91"/>
        <end position="314"/>
    </location>
</feature>
<dbReference type="Pfam" id="PF07859">
    <property type="entry name" value="Abhydrolase_3"/>
    <property type="match status" value="1"/>
</dbReference>
<evidence type="ECO:0000256" key="1">
    <source>
        <dbReference type="ARBA" id="ARBA00022801"/>
    </source>
</evidence>
<keyword evidence="1" id="KW-0378">Hydrolase</keyword>
<dbReference type="GO" id="GO:0016787">
    <property type="term" value="F:hydrolase activity"/>
    <property type="evidence" value="ECO:0007669"/>
    <property type="project" value="UniProtKB-KW"/>
</dbReference>
<proteinExistence type="predicted"/>
<evidence type="ECO:0000259" key="2">
    <source>
        <dbReference type="Pfam" id="PF07859"/>
    </source>
</evidence>
<dbReference type="EMBL" id="JAJTJA010000013">
    <property type="protein sequence ID" value="KAH8690720.1"/>
    <property type="molecule type" value="Genomic_DNA"/>
</dbReference>
<dbReference type="RefSeq" id="XP_046066916.1">
    <property type="nucleotide sequence ID" value="XM_046213315.1"/>
</dbReference>
<reference evidence="3" key="1">
    <citation type="submission" date="2021-12" db="EMBL/GenBank/DDBJ databases">
        <title>Convergent genome expansion in fungi linked to evolution of root-endophyte symbiosis.</title>
        <authorList>
            <consortium name="DOE Joint Genome Institute"/>
            <person name="Ke Y.-H."/>
            <person name="Bonito G."/>
            <person name="Liao H.-L."/>
            <person name="Looney B."/>
            <person name="Rojas-Flechas A."/>
            <person name="Nash J."/>
            <person name="Hameed K."/>
            <person name="Schadt C."/>
            <person name="Martin F."/>
            <person name="Crous P.W."/>
            <person name="Miettinen O."/>
            <person name="Magnuson J.K."/>
            <person name="Labbe J."/>
            <person name="Jacobson D."/>
            <person name="Doktycz M.J."/>
            <person name="Veneault-Fourrey C."/>
            <person name="Kuo A."/>
            <person name="Mondo S."/>
            <person name="Calhoun S."/>
            <person name="Riley R."/>
            <person name="Ohm R."/>
            <person name="LaButti K."/>
            <person name="Andreopoulos B."/>
            <person name="Pangilinan J."/>
            <person name="Nolan M."/>
            <person name="Tritt A."/>
            <person name="Clum A."/>
            <person name="Lipzen A."/>
            <person name="Daum C."/>
            <person name="Barry K."/>
            <person name="Grigoriev I.V."/>
            <person name="Vilgalys R."/>
        </authorList>
    </citation>
    <scope>NUCLEOTIDE SEQUENCE</scope>
    <source>
        <strain evidence="3">PMI_201</strain>
    </source>
</reference>
<organism evidence="3 4">
    <name type="scientific">Talaromyces proteolyticus</name>
    <dbReference type="NCBI Taxonomy" id="1131652"/>
    <lineage>
        <taxon>Eukaryota</taxon>
        <taxon>Fungi</taxon>
        <taxon>Dikarya</taxon>
        <taxon>Ascomycota</taxon>
        <taxon>Pezizomycotina</taxon>
        <taxon>Eurotiomycetes</taxon>
        <taxon>Eurotiomycetidae</taxon>
        <taxon>Eurotiales</taxon>
        <taxon>Trichocomaceae</taxon>
        <taxon>Talaromyces</taxon>
        <taxon>Talaromyces sect. Bacilispori</taxon>
    </lineage>
</organism>
<dbReference type="Gene3D" id="3.40.50.1820">
    <property type="entry name" value="alpha/beta hydrolase"/>
    <property type="match status" value="1"/>
</dbReference>
<dbReference type="PANTHER" id="PTHR48081:SF8">
    <property type="entry name" value="ALPHA_BETA HYDROLASE FOLD-3 DOMAIN-CONTAINING PROTEIN-RELATED"/>
    <property type="match status" value="1"/>
</dbReference>
<dbReference type="InterPro" id="IPR013094">
    <property type="entry name" value="AB_hydrolase_3"/>
</dbReference>
<keyword evidence="4" id="KW-1185">Reference proteome</keyword>